<feature type="transmembrane region" description="Helical" evidence="16">
    <location>
        <begin position="415"/>
        <end position="441"/>
    </location>
</feature>
<evidence type="ECO:0000256" key="2">
    <source>
        <dbReference type="ARBA" id="ARBA00009025"/>
    </source>
</evidence>
<feature type="domain" description="NADH:ubiquinone oxidoreductase chain 4 N-terminal" evidence="18">
    <location>
        <begin position="2"/>
        <end position="101"/>
    </location>
</feature>
<dbReference type="InterPro" id="IPR001750">
    <property type="entry name" value="ND/Mrp_TM"/>
</dbReference>
<feature type="transmembrane region" description="Helical" evidence="16">
    <location>
        <begin position="181"/>
        <end position="207"/>
    </location>
</feature>
<evidence type="ECO:0000259" key="17">
    <source>
        <dbReference type="Pfam" id="PF00361"/>
    </source>
</evidence>
<organism evidence="19">
    <name type="scientific">Amphiporus formidabilis</name>
    <dbReference type="NCBI Taxonomy" id="187592"/>
    <lineage>
        <taxon>Eukaryota</taxon>
        <taxon>Metazoa</taxon>
        <taxon>Spiralia</taxon>
        <taxon>Lophotrochozoa</taxon>
        <taxon>Nemertea</taxon>
        <taxon>Enopla</taxon>
        <taxon>Hoplonemertea</taxon>
        <taxon>Monostilifera</taxon>
        <taxon>Eumonostilifera</taxon>
        <taxon>Amphiporidae</taxon>
        <taxon>Amphiporus</taxon>
    </lineage>
</organism>
<name>X2C433_9BILA</name>
<feature type="transmembrane region" description="Helical" evidence="16">
    <location>
        <begin position="372"/>
        <end position="403"/>
    </location>
</feature>
<keyword evidence="12 16" id="KW-0830">Ubiquinone</keyword>
<keyword evidence="7 16" id="KW-0812">Transmembrane</keyword>
<dbReference type="GO" id="GO:0031966">
    <property type="term" value="C:mitochondrial membrane"/>
    <property type="evidence" value="ECO:0007669"/>
    <property type="project" value="UniProtKB-SubCell"/>
</dbReference>
<comment type="function">
    <text evidence="16">Core subunit of the mitochondrial membrane respiratory chain NADH dehydrogenase (Complex I) which catalyzes electron transfer from NADH through the respiratory chain, using ubiquinone as an electron acceptor. Essential for the catalytic activity and assembly of complex I.</text>
</comment>
<dbReference type="GO" id="GO:0048039">
    <property type="term" value="F:ubiquinone binding"/>
    <property type="evidence" value="ECO:0007669"/>
    <property type="project" value="TreeGrafter"/>
</dbReference>
<sequence>MLGLLFSFTCTFFYSLVLGFRWGSVFMCMFFFLFFFMYFDYGWSCFYGIFFLDTTSVLLVSLSFLITYLMYLASLRAYITEFFSSFLSFFFLFLCFVLVLAFSSSSFFFFFFFFEVSLVPTLMIIVGWGYQPERLQAGFYMMMYTVFASLPFLVLLLFFVSKFGSFFIFFCWDLIYFSNGFFFFGFFFVSVFAFMVKLPVYGVHLWLPKAHVEAPVSGSMILAGVLLKLGGYGLYRIFFLYGYIFPQLSIGVLTIVLWGGVLTSMVCLRQTDLKGLVAYSSVGHMAVLFAGYMSGTFLGVSGALMMMVGHGLCSSCLFVLASLGYDLMGSRSVFLVKGMMTVYPSLVFWWFIFCSGNMAAPPSLNLCSELLIFMSVLGVSFYFFFFLGVMSFLVGAYSLYLFLSFSHGSLLEGSGFFGLFGVSSFLIYFLHFYPLFFSFLFCDLFFY</sequence>
<evidence type="ECO:0000256" key="10">
    <source>
        <dbReference type="ARBA" id="ARBA00022989"/>
    </source>
</evidence>
<feature type="transmembrane region" description="Helical" evidence="16">
    <location>
        <begin position="82"/>
        <end position="102"/>
    </location>
</feature>
<protein>
    <recommendedName>
        <fullName evidence="4 16">NADH-ubiquinone oxidoreductase chain 4</fullName>
        <ecNumber evidence="3 16">7.1.1.2</ecNumber>
    </recommendedName>
</protein>
<feature type="transmembrane region" description="Helical" evidence="16">
    <location>
        <begin position="275"/>
        <end position="294"/>
    </location>
</feature>
<accession>X2C433</accession>
<dbReference type="GO" id="GO:0008137">
    <property type="term" value="F:NADH dehydrogenase (ubiquinone) activity"/>
    <property type="evidence" value="ECO:0007669"/>
    <property type="project" value="UniProtKB-UniRule"/>
</dbReference>
<feature type="transmembrane region" description="Helical" evidence="16">
    <location>
        <begin position="12"/>
        <end position="39"/>
    </location>
</feature>
<keyword evidence="13 16" id="KW-0496">Mitochondrion</keyword>
<evidence type="ECO:0000256" key="16">
    <source>
        <dbReference type="RuleBase" id="RU003297"/>
    </source>
</evidence>
<comment type="subcellular location">
    <subcellularLocation>
        <location evidence="1 16">Mitochondrion membrane</location>
        <topology evidence="1 16">Multi-pass membrane protein</topology>
    </subcellularLocation>
</comment>
<keyword evidence="14 16" id="KW-0472">Membrane</keyword>
<dbReference type="GO" id="GO:0003954">
    <property type="term" value="F:NADH dehydrogenase activity"/>
    <property type="evidence" value="ECO:0007669"/>
    <property type="project" value="TreeGrafter"/>
</dbReference>
<evidence type="ECO:0000256" key="15">
    <source>
        <dbReference type="ARBA" id="ARBA00049551"/>
    </source>
</evidence>
<dbReference type="GO" id="GO:0015990">
    <property type="term" value="P:electron transport coupled proton transport"/>
    <property type="evidence" value="ECO:0007669"/>
    <property type="project" value="TreeGrafter"/>
</dbReference>
<evidence type="ECO:0000313" key="19">
    <source>
        <dbReference type="EMBL" id="AGL46752.1"/>
    </source>
</evidence>
<feature type="transmembrane region" description="Helical" evidence="16">
    <location>
        <begin position="142"/>
        <end position="175"/>
    </location>
</feature>
<dbReference type="AlphaFoldDB" id="X2C433"/>
<dbReference type="GO" id="GO:0042773">
    <property type="term" value="P:ATP synthesis coupled electron transport"/>
    <property type="evidence" value="ECO:0007669"/>
    <property type="project" value="InterPro"/>
</dbReference>
<feature type="transmembrane region" description="Helical" evidence="16">
    <location>
        <begin position="300"/>
        <end position="321"/>
    </location>
</feature>
<dbReference type="Pfam" id="PF00361">
    <property type="entry name" value="Proton_antipo_M"/>
    <property type="match status" value="1"/>
</dbReference>
<keyword evidence="11 16" id="KW-0520">NAD</keyword>
<feature type="domain" description="NADH:quinone oxidoreductase/Mrp antiporter transmembrane" evidence="17">
    <location>
        <begin position="105"/>
        <end position="392"/>
    </location>
</feature>
<evidence type="ECO:0000256" key="9">
    <source>
        <dbReference type="ARBA" id="ARBA00022982"/>
    </source>
</evidence>
<evidence type="ECO:0000256" key="12">
    <source>
        <dbReference type="ARBA" id="ARBA00023075"/>
    </source>
</evidence>
<evidence type="ECO:0000256" key="1">
    <source>
        <dbReference type="ARBA" id="ARBA00004225"/>
    </source>
</evidence>
<dbReference type="InterPro" id="IPR003918">
    <property type="entry name" value="NADH_UbQ_OxRdtase"/>
</dbReference>
<evidence type="ECO:0000256" key="14">
    <source>
        <dbReference type="ARBA" id="ARBA00023136"/>
    </source>
</evidence>
<comment type="catalytic activity">
    <reaction evidence="15 16">
        <text>a ubiquinone + NADH + 5 H(+)(in) = a ubiquinol + NAD(+) + 4 H(+)(out)</text>
        <dbReference type="Rhea" id="RHEA:29091"/>
        <dbReference type="Rhea" id="RHEA-COMP:9565"/>
        <dbReference type="Rhea" id="RHEA-COMP:9566"/>
        <dbReference type="ChEBI" id="CHEBI:15378"/>
        <dbReference type="ChEBI" id="CHEBI:16389"/>
        <dbReference type="ChEBI" id="CHEBI:17976"/>
        <dbReference type="ChEBI" id="CHEBI:57540"/>
        <dbReference type="ChEBI" id="CHEBI:57945"/>
        <dbReference type="EC" id="7.1.1.2"/>
    </reaction>
</comment>
<feature type="transmembrane region" description="Helical" evidence="16">
    <location>
        <begin position="108"/>
        <end position="130"/>
    </location>
</feature>
<dbReference type="PRINTS" id="PR01437">
    <property type="entry name" value="NUOXDRDTASE4"/>
</dbReference>
<feature type="transmembrane region" description="Helical" evidence="16">
    <location>
        <begin position="333"/>
        <end position="352"/>
    </location>
</feature>
<feature type="transmembrane region" description="Helical" evidence="16">
    <location>
        <begin position="45"/>
        <end position="70"/>
    </location>
</feature>
<evidence type="ECO:0000256" key="6">
    <source>
        <dbReference type="ARBA" id="ARBA00022660"/>
    </source>
</evidence>
<feature type="transmembrane region" description="Helical" evidence="16">
    <location>
        <begin position="250"/>
        <end position="268"/>
    </location>
</feature>
<evidence type="ECO:0000256" key="13">
    <source>
        <dbReference type="ARBA" id="ARBA00023128"/>
    </source>
</evidence>
<evidence type="ECO:0000256" key="4">
    <source>
        <dbReference type="ARBA" id="ARBA00021006"/>
    </source>
</evidence>
<dbReference type="Pfam" id="PF01059">
    <property type="entry name" value="Oxidored_q5_N"/>
    <property type="match status" value="1"/>
</dbReference>
<evidence type="ECO:0000259" key="18">
    <source>
        <dbReference type="Pfam" id="PF01059"/>
    </source>
</evidence>
<evidence type="ECO:0000256" key="11">
    <source>
        <dbReference type="ARBA" id="ARBA00023027"/>
    </source>
</evidence>
<dbReference type="InterPro" id="IPR000260">
    <property type="entry name" value="NADH4_N"/>
</dbReference>
<gene>
    <name evidence="19" type="primary">nad4</name>
</gene>
<keyword evidence="6 16" id="KW-0679">Respiratory chain</keyword>
<dbReference type="PANTHER" id="PTHR43507:SF20">
    <property type="entry name" value="NADH-UBIQUINONE OXIDOREDUCTASE CHAIN 4"/>
    <property type="match status" value="1"/>
</dbReference>
<dbReference type="PANTHER" id="PTHR43507">
    <property type="entry name" value="NADH-UBIQUINONE OXIDOREDUCTASE CHAIN 4"/>
    <property type="match status" value="1"/>
</dbReference>
<keyword evidence="9 16" id="KW-0249">Electron transport</keyword>
<dbReference type="EMBL" id="KC710979">
    <property type="protein sequence ID" value="AGL46752.1"/>
    <property type="molecule type" value="Genomic_DNA"/>
</dbReference>
<keyword evidence="8" id="KW-1278">Translocase</keyword>
<geneLocation type="mitochondrion" evidence="19"/>
<dbReference type="EC" id="7.1.1.2" evidence="3 16"/>
<keyword evidence="5 16" id="KW-0813">Transport</keyword>
<evidence type="ECO:0000256" key="5">
    <source>
        <dbReference type="ARBA" id="ARBA00022448"/>
    </source>
</evidence>
<evidence type="ECO:0000256" key="3">
    <source>
        <dbReference type="ARBA" id="ARBA00012944"/>
    </source>
</evidence>
<keyword evidence="10 16" id="KW-1133">Transmembrane helix</keyword>
<reference evidence="19" key="1">
    <citation type="journal article" date="2014" name="Mol. Biol. Rep.">
        <title>A description of the complete mitochondrial genomes of Amphiporus formidabilis, Prosadenoporus spectaculum and Nipponnemertes punctatula (Nemertea: Hoplonemertea: Monostilifera).</title>
        <authorList>
            <person name="Sun W.Y."/>
            <person name="Sun S.C."/>
        </authorList>
    </citation>
    <scope>NUCLEOTIDE SEQUENCE</scope>
</reference>
<evidence type="ECO:0000256" key="7">
    <source>
        <dbReference type="ARBA" id="ARBA00022692"/>
    </source>
</evidence>
<comment type="similarity">
    <text evidence="2 16">Belongs to the complex I subunit 4 family.</text>
</comment>
<evidence type="ECO:0000256" key="8">
    <source>
        <dbReference type="ARBA" id="ARBA00022967"/>
    </source>
</evidence>
<proteinExistence type="inferred from homology"/>